<sequence length="168" mass="19126">MEELQEKIGYLRGLLEATQRDEAETKLANAMMDVLDVLSRGVGEMREELSELNDYVESIDEDLNELEAMHDEEGPMDFLPEEEEEFEDGDYEPEDGLHVLRGDGHHDAEAFIGALCPECGRMFFVRAEEDEQSEEGDRFLCPHCQKEVPLEPLNPENTPIAKKVAPKE</sequence>
<comment type="caution">
    <text evidence="1">The sequence shown here is derived from an EMBL/GenBank/DDBJ whole genome shotgun (WGS) entry which is preliminary data.</text>
</comment>
<dbReference type="AlphaFoldDB" id="A0A9D1LBV2"/>
<dbReference type="NCBIfam" id="NF045650">
    <property type="entry name" value="CD1247_Nterm"/>
    <property type="match status" value="1"/>
</dbReference>
<protein>
    <recommendedName>
        <fullName evidence="3">AraC family transcriptional regulator</fullName>
    </recommendedName>
</protein>
<dbReference type="EMBL" id="DVMU01000009">
    <property type="protein sequence ID" value="HIU32997.1"/>
    <property type="molecule type" value="Genomic_DNA"/>
</dbReference>
<dbReference type="InterPro" id="IPR054688">
    <property type="entry name" value="CD1247_N"/>
</dbReference>
<evidence type="ECO:0000313" key="1">
    <source>
        <dbReference type="EMBL" id="HIU32997.1"/>
    </source>
</evidence>
<proteinExistence type="predicted"/>
<organism evidence="1 2">
    <name type="scientific">Candidatus Pullichristensenella excrementigallinarum</name>
    <dbReference type="NCBI Taxonomy" id="2840907"/>
    <lineage>
        <taxon>Bacteria</taxon>
        <taxon>Bacillati</taxon>
        <taxon>Bacillota</taxon>
        <taxon>Clostridia</taxon>
        <taxon>Candidatus Pullichristensenella</taxon>
    </lineage>
</organism>
<evidence type="ECO:0000313" key="2">
    <source>
        <dbReference type="Proteomes" id="UP000824072"/>
    </source>
</evidence>
<reference evidence="1" key="1">
    <citation type="submission" date="2020-10" db="EMBL/GenBank/DDBJ databases">
        <authorList>
            <person name="Gilroy R."/>
        </authorList>
    </citation>
    <scope>NUCLEOTIDE SEQUENCE</scope>
    <source>
        <strain evidence="1">ChiHcec3-11533</strain>
    </source>
</reference>
<gene>
    <name evidence="1" type="ORF">IAB02_00400</name>
</gene>
<accession>A0A9D1LBV2</accession>
<reference evidence="1" key="2">
    <citation type="journal article" date="2021" name="PeerJ">
        <title>Extensive microbial diversity within the chicken gut microbiome revealed by metagenomics and culture.</title>
        <authorList>
            <person name="Gilroy R."/>
            <person name="Ravi A."/>
            <person name="Getino M."/>
            <person name="Pursley I."/>
            <person name="Horton D.L."/>
            <person name="Alikhan N.F."/>
            <person name="Baker D."/>
            <person name="Gharbi K."/>
            <person name="Hall N."/>
            <person name="Watson M."/>
            <person name="Adriaenssens E.M."/>
            <person name="Foster-Nyarko E."/>
            <person name="Jarju S."/>
            <person name="Secka A."/>
            <person name="Antonio M."/>
            <person name="Oren A."/>
            <person name="Chaudhuri R.R."/>
            <person name="La Ragione R."/>
            <person name="Hildebrand F."/>
            <person name="Pallen M.J."/>
        </authorList>
    </citation>
    <scope>NUCLEOTIDE SEQUENCE</scope>
    <source>
        <strain evidence="1">ChiHcec3-11533</strain>
    </source>
</reference>
<name>A0A9D1LBV2_9FIRM</name>
<dbReference type="Proteomes" id="UP000824072">
    <property type="component" value="Unassembled WGS sequence"/>
</dbReference>
<evidence type="ECO:0008006" key="3">
    <source>
        <dbReference type="Google" id="ProtNLM"/>
    </source>
</evidence>